<dbReference type="InParanoid" id="A0A0H2S6M9"/>
<reference evidence="2 3" key="1">
    <citation type="submission" date="2015-04" db="EMBL/GenBank/DDBJ databases">
        <title>Complete genome sequence of Schizopora paradoxa KUC8140, a cosmopolitan wood degrader in East Asia.</title>
        <authorList>
            <consortium name="DOE Joint Genome Institute"/>
            <person name="Min B."/>
            <person name="Park H."/>
            <person name="Jang Y."/>
            <person name="Kim J.-J."/>
            <person name="Kim K.H."/>
            <person name="Pangilinan J."/>
            <person name="Lipzen A."/>
            <person name="Riley R."/>
            <person name="Grigoriev I.V."/>
            <person name="Spatafora J.W."/>
            <person name="Choi I.-G."/>
        </authorList>
    </citation>
    <scope>NUCLEOTIDE SEQUENCE [LARGE SCALE GENOMIC DNA]</scope>
    <source>
        <strain evidence="2 3">KUC8140</strain>
    </source>
</reference>
<dbReference type="OrthoDB" id="27214at2759"/>
<feature type="chain" id="PRO_5005202076" description="Tail specific protease domain-containing protein" evidence="1">
    <location>
        <begin position="24"/>
        <end position="661"/>
    </location>
</feature>
<feature type="signal peptide" evidence="1">
    <location>
        <begin position="1"/>
        <end position="23"/>
    </location>
</feature>
<gene>
    <name evidence="2" type="ORF">SCHPADRAFT_853785</name>
</gene>
<evidence type="ECO:0000256" key="1">
    <source>
        <dbReference type="SAM" id="SignalP"/>
    </source>
</evidence>
<dbReference type="InterPro" id="IPR052766">
    <property type="entry name" value="S41A_metabolite_peptidase"/>
</dbReference>
<organism evidence="2 3">
    <name type="scientific">Schizopora paradoxa</name>
    <dbReference type="NCBI Taxonomy" id="27342"/>
    <lineage>
        <taxon>Eukaryota</taxon>
        <taxon>Fungi</taxon>
        <taxon>Dikarya</taxon>
        <taxon>Basidiomycota</taxon>
        <taxon>Agaricomycotina</taxon>
        <taxon>Agaricomycetes</taxon>
        <taxon>Hymenochaetales</taxon>
        <taxon>Schizoporaceae</taxon>
        <taxon>Schizopora</taxon>
    </lineage>
</organism>
<dbReference type="Gene3D" id="3.90.226.10">
    <property type="entry name" value="2-enoyl-CoA Hydratase, Chain A, domain 1"/>
    <property type="match status" value="1"/>
</dbReference>
<dbReference type="PANTHER" id="PTHR37049">
    <property type="entry name" value="PEPTIDASE S41 FAMILY PROTEIN"/>
    <property type="match status" value="1"/>
</dbReference>
<dbReference type="EMBL" id="KQ085976">
    <property type="protein sequence ID" value="KLO12481.1"/>
    <property type="molecule type" value="Genomic_DNA"/>
</dbReference>
<dbReference type="AlphaFoldDB" id="A0A0H2S6M9"/>
<accession>A0A0H2S6M9</accession>
<dbReference type="STRING" id="27342.A0A0H2S6M9"/>
<dbReference type="InterPro" id="IPR029045">
    <property type="entry name" value="ClpP/crotonase-like_dom_sf"/>
</dbReference>
<protein>
    <recommendedName>
        <fullName evidence="4">Tail specific protease domain-containing protein</fullName>
    </recommendedName>
</protein>
<keyword evidence="1" id="KW-0732">Signal</keyword>
<evidence type="ECO:0000313" key="2">
    <source>
        <dbReference type="EMBL" id="KLO12481.1"/>
    </source>
</evidence>
<name>A0A0H2S6M9_9AGAM</name>
<dbReference type="Proteomes" id="UP000053477">
    <property type="component" value="Unassembled WGS sequence"/>
</dbReference>
<evidence type="ECO:0000313" key="3">
    <source>
        <dbReference type="Proteomes" id="UP000053477"/>
    </source>
</evidence>
<keyword evidence="3" id="KW-1185">Reference proteome</keyword>
<proteinExistence type="predicted"/>
<sequence>MLWGTLALSTALVGTRLFSVTSAAPSAPDPDPCARIAGKQFVVPSDALACLKVFPFNETLRQNVLHTVSRVFDFFTFEDFYLNSPPPFQESTSNIRAEIARINSTMYATDFDFNKDLYDFITQLNDGHTRWFPACYVSAFQNILPAPVVTLGETSLQTSQSVFVAPDSVELLTLLGSNFTSFFDSIHFDWQRLAGAKVLSIAGMDPYTYVDLIAHTVSGNYLDHGVRVNSVFSSYRIVDTDFSQRVGDLAGPPIPDQDSLTFELIPVGSSKPETVTIPYLANFLGVPFTDKESYWANNCAANSATNGVDVKTQGSIFSNARRQPGTDGRLQPVGNIIATGPANGVDLPQQFQPTLPQVNASAGVIKSYILPDKKTGVMFVGSFEGDFVQFQTDTVSAFNGFKAAGVSRLLIDLTNNGGGFVCLGQFLHQFLAGSEIGYPGFQSTTRGNALAQKIVTSDIALGLTPDQVFYSPPNWAFFNDTPFPETHNYEIPTVPFVINGVQDPTSQRFHDICTPFNVPIPETPMIPLENVAIVSNGNCASTCAMFSTLMNERHNTKIAVFGGKPGEPVQFKGMAGNQVLEWTDLDTEIKSANLKDDPLAPPDLLVNSNFRHNWRIAWSFFDESKPIAYVSELPKFQFAYTNETYNNPQNLWEFAAKTLFD</sequence>
<dbReference type="SUPFAM" id="SSF52096">
    <property type="entry name" value="ClpP/crotonase"/>
    <property type="match status" value="1"/>
</dbReference>
<evidence type="ECO:0008006" key="4">
    <source>
        <dbReference type="Google" id="ProtNLM"/>
    </source>
</evidence>
<dbReference type="PANTHER" id="PTHR37049:SF4">
    <property type="entry name" value="RHODANESE DOMAIN-CONTAINING PROTEIN"/>
    <property type="match status" value="1"/>
</dbReference>